<evidence type="ECO:0000313" key="2">
    <source>
        <dbReference type="Proteomes" id="UP001521222"/>
    </source>
</evidence>
<protein>
    <submittedName>
        <fullName evidence="1">Uncharacterized protein</fullName>
    </submittedName>
</protein>
<sequence>MDAAASFPTWPWNLPVIQDADTLHLEDIDIVLQRNPGNGCQVAKYSFTMPHQKWEFREATTALEGIKDMVRDAVPPSSQGMGTGTFL</sequence>
<gene>
    <name evidence="1" type="ORF">SLS59_010056</name>
</gene>
<keyword evidence="2" id="KW-1185">Reference proteome</keyword>
<proteinExistence type="predicted"/>
<evidence type="ECO:0000313" key="1">
    <source>
        <dbReference type="EMBL" id="KAL1591828.1"/>
    </source>
</evidence>
<organism evidence="1 2">
    <name type="scientific">Nothophoma quercina</name>
    <dbReference type="NCBI Taxonomy" id="749835"/>
    <lineage>
        <taxon>Eukaryota</taxon>
        <taxon>Fungi</taxon>
        <taxon>Dikarya</taxon>
        <taxon>Ascomycota</taxon>
        <taxon>Pezizomycotina</taxon>
        <taxon>Dothideomycetes</taxon>
        <taxon>Pleosporomycetidae</taxon>
        <taxon>Pleosporales</taxon>
        <taxon>Pleosporineae</taxon>
        <taxon>Didymellaceae</taxon>
        <taxon>Nothophoma</taxon>
    </lineage>
</organism>
<dbReference type="EMBL" id="JAKIXB020000053">
    <property type="protein sequence ID" value="KAL1591828.1"/>
    <property type="molecule type" value="Genomic_DNA"/>
</dbReference>
<name>A0ABR3QIP2_9PLEO</name>
<comment type="caution">
    <text evidence="1">The sequence shown here is derived from an EMBL/GenBank/DDBJ whole genome shotgun (WGS) entry which is preliminary data.</text>
</comment>
<dbReference type="Proteomes" id="UP001521222">
    <property type="component" value="Unassembled WGS sequence"/>
</dbReference>
<accession>A0ABR3QIP2</accession>
<reference evidence="1 2" key="1">
    <citation type="submission" date="2024-02" db="EMBL/GenBank/DDBJ databases">
        <title>De novo assembly and annotation of 12 fungi associated with fruit tree decline syndrome in Ontario, Canada.</title>
        <authorList>
            <person name="Sulman M."/>
            <person name="Ellouze W."/>
            <person name="Ilyukhin E."/>
        </authorList>
    </citation>
    <scope>NUCLEOTIDE SEQUENCE [LARGE SCALE GENOMIC DNA]</scope>
    <source>
        <strain evidence="1 2">M97-236</strain>
    </source>
</reference>